<evidence type="ECO:0000313" key="3">
    <source>
        <dbReference type="Proteomes" id="UP000291343"/>
    </source>
</evidence>
<protein>
    <submittedName>
        <fullName evidence="2">Uncharacterized protein</fullName>
    </submittedName>
</protein>
<dbReference type="InParanoid" id="A0A482WXX7"/>
<comment type="caution">
    <text evidence="2">The sequence shown here is derived from an EMBL/GenBank/DDBJ whole genome shotgun (WGS) entry which is preliminary data.</text>
</comment>
<proteinExistence type="predicted"/>
<feature type="chain" id="PRO_5019769323" evidence="1">
    <location>
        <begin position="20"/>
        <end position="98"/>
    </location>
</feature>
<dbReference type="STRING" id="195883.A0A482WXX7"/>
<keyword evidence="1" id="KW-0732">Signal</keyword>
<gene>
    <name evidence="2" type="ORF">LSTR_LSTR012176</name>
</gene>
<evidence type="ECO:0000256" key="1">
    <source>
        <dbReference type="SAM" id="SignalP"/>
    </source>
</evidence>
<dbReference type="AlphaFoldDB" id="A0A482WXX7"/>
<sequence length="98" mass="10882">MAAICKVTFLLAVFAVVLALSWAAPADKQADVEQLQVESEPKDLKTANSYGLGYGYPYGAYGGLYGYPYYGYGLGYGYGYAHYPRYYYGGYYGYPFYG</sequence>
<name>A0A482WXX7_LAOST</name>
<dbReference type="Proteomes" id="UP000291343">
    <property type="component" value="Unassembled WGS sequence"/>
</dbReference>
<accession>A0A482WXX7</accession>
<evidence type="ECO:0000313" key="2">
    <source>
        <dbReference type="EMBL" id="RZF38343.1"/>
    </source>
</evidence>
<reference evidence="2 3" key="1">
    <citation type="journal article" date="2017" name="Gigascience">
        <title>Genome sequence of the small brown planthopper, Laodelphax striatellus.</title>
        <authorList>
            <person name="Zhu J."/>
            <person name="Jiang F."/>
            <person name="Wang X."/>
            <person name="Yang P."/>
            <person name="Bao Y."/>
            <person name="Zhao W."/>
            <person name="Wang W."/>
            <person name="Lu H."/>
            <person name="Wang Q."/>
            <person name="Cui N."/>
            <person name="Li J."/>
            <person name="Chen X."/>
            <person name="Luo L."/>
            <person name="Yu J."/>
            <person name="Kang L."/>
            <person name="Cui F."/>
        </authorList>
    </citation>
    <scope>NUCLEOTIDE SEQUENCE [LARGE SCALE GENOMIC DNA]</scope>
    <source>
        <strain evidence="2">Lst14</strain>
    </source>
</reference>
<dbReference type="EMBL" id="QKKF02022601">
    <property type="protein sequence ID" value="RZF38343.1"/>
    <property type="molecule type" value="Genomic_DNA"/>
</dbReference>
<keyword evidence="3" id="KW-1185">Reference proteome</keyword>
<feature type="signal peptide" evidence="1">
    <location>
        <begin position="1"/>
        <end position="19"/>
    </location>
</feature>
<organism evidence="2 3">
    <name type="scientific">Laodelphax striatellus</name>
    <name type="common">Small brown planthopper</name>
    <name type="synonym">Delphax striatella</name>
    <dbReference type="NCBI Taxonomy" id="195883"/>
    <lineage>
        <taxon>Eukaryota</taxon>
        <taxon>Metazoa</taxon>
        <taxon>Ecdysozoa</taxon>
        <taxon>Arthropoda</taxon>
        <taxon>Hexapoda</taxon>
        <taxon>Insecta</taxon>
        <taxon>Pterygota</taxon>
        <taxon>Neoptera</taxon>
        <taxon>Paraneoptera</taxon>
        <taxon>Hemiptera</taxon>
        <taxon>Auchenorrhyncha</taxon>
        <taxon>Fulgoroidea</taxon>
        <taxon>Delphacidae</taxon>
        <taxon>Criomorphinae</taxon>
        <taxon>Laodelphax</taxon>
    </lineage>
</organism>